<feature type="compositionally biased region" description="Basic residues" evidence="2">
    <location>
        <begin position="131"/>
        <end position="160"/>
    </location>
</feature>
<feature type="coiled-coil region" evidence="1">
    <location>
        <begin position="747"/>
        <end position="803"/>
    </location>
</feature>
<keyword evidence="1" id="KW-0175">Coiled coil</keyword>
<feature type="coiled-coil region" evidence="1">
    <location>
        <begin position="630"/>
        <end position="701"/>
    </location>
</feature>
<comment type="caution">
    <text evidence="3">The sequence shown here is derived from an EMBL/GenBank/DDBJ whole genome shotgun (WGS) entry which is preliminary data.</text>
</comment>
<evidence type="ECO:0000256" key="1">
    <source>
        <dbReference type="SAM" id="Coils"/>
    </source>
</evidence>
<dbReference type="EMBL" id="NIRI02000056">
    <property type="protein sequence ID" value="KAG5443661.1"/>
    <property type="molecule type" value="Genomic_DNA"/>
</dbReference>
<name>A0A8T1M4K6_CLOSI</name>
<evidence type="ECO:0000256" key="2">
    <source>
        <dbReference type="SAM" id="MobiDB-lite"/>
    </source>
</evidence>
<dbReference type="AlphaFoldDB" id="A0A8T1M4K6"/>
<dbReference type="Proteomes" id="UP000286415">
    <property type="component" value="Unassembled WGS sequence"/>
</dbReference>
<organism evidence="3 4">
    <name type="scientific">Clonorchis sinensis</name>
    <name type="common">Chinese liver fluke</name>
    <dbReference type="NCBI Taxonomy" id="79923"/>
    <lineage>
        <taxon>Eukaryota</taxon>
        <taxon>Metazoa</taxon>
        <taxon>Spiralia</taxon>
        <taxon>Lophotrochozoa</taxon>
        <taxon>Platyhelminthes</taxon>
        <taxon>Trematoda</taxon>
        <taxon>Digenea</taxon>
        <taxon>Opisthorchiida</taxon>
        <taxon>Opisthorchiata</taxon>
        <taxon>Opisthorchiidae</taxon>
        <taxon>Clonorchis</taxon>
    </lineage>
</organism>
<reference evidence="3 4" key="1">
    <citation type="journal article" date="2018" name="Biotechnol. Adv.">
        <title>Improved genomic resources and new bioinformatic workflow for the carcinogenic parasite Clonorchis sinensis: Biotechnological implications.</title>
        <authorList>
            <person name="Wang D."/>
            <person name="Korhonen P.K."/>
            <person name="Gasser R.B."/>
            <person name="Young N.D."/>
        </authorList>
    </citation>
    <scope>NUCLEOTIDE SEQUENCE [LARGE SCALE GENOMIC DNA]</scope>
    <source>
        <strain evidence="3">Cs-k2</strain>
    </source>
</reference>
<accession>A0A8T1M4K6</accession>
<sequence length="987" mass="115449">MSLVTAVDHTIDDTEEEFRKLLIDIKPLYHGLLDQQEKNKVGCLIKELVGLSSTEFQRSQRNELARALLFKLKTNEISNVSAKEYFDVKSKIIQAKAKQNKTKNDIPWFIRDAELQQKRSLNNHSAASLRYRSRQQRQRVKAQNPGRKHRIATNGRRKRQTGSGYELEFKSSIFGTPHPAAEDSQTDLETDVTTQDGDDGRSTYDKDDENVSGIDELIKSVPKDGSRKFSTQAHREDKRIGQPKANARKVPRQGAEEDFQENLTDIRLENELQVKRLVNRRNAELAVMQQAAEEKHGELRRAISKLEAQLEAAVQNAESVKRQSEERSKQLQSSVLTQIEALMKENARDRERLMQEHEEKQKNLQDQVIATERTLEEQIKLTDKLQVELKSKNEQYVELEKQCFDLQSSFDAAEKQRHEVELKLKEQVAAADELSKTLKSIQDTNLNYETCMAERDKELHEIRTQNANEVIQLKLEHAETISRLSTAIERLKTEFEDQMRVKENRASIKEQDQMNSEISDLRLRLENEKESRHEIERRYQAETEQFRHKYEDALNQWNRREQALLNDNRLLNEKLASFETKACLICLDAQMQTTPCADDEILLQKIGETFTKQMNSWREDSLSHWVEKVKEEEQQRLRTIYEEAEAAQKKEHEMNLSMIKAEHTNRYNQLKKREELLRTQCNRLEMELGEYKKLLQQEVETRHQQLNELSVARENERQEWSRMQTEKITILQEQCENRIKQMRMEHMEDFQTKLNEEVRKKERCLEEYTENLNKKLNNCTNRIDELQSALDRSCLEKDALQQKLATAHQEELKVLRQRHQQDLWTLREKVASERKRARTAEFKLRERDKIWADLNKLRENQVDHYLPIEVQLHLESTIDSLRTQVDLLQKRIALLTGRGNEYGQMNGSISAVQNRRPEINSEIPKAPQPASRLHSPKTNGGDHLVDWDELQVDLTPSKGQYSCNLQTSTKVVEGKPVATNRSGGIAI</sequence>
<feature type="region of interest" description="Disordered" evidence="2">
    <location>
        <begin position="123"/>
        <end position="209"/>
    </location>
</feature>
<gene>
    <name evidence="3" type="ORF">CSKR_102559</name>
</gene>
<feature type="region of interest" description="Disordered" evidence="2">
    <location>
        <begin position="921"/>
        <end position="940"/>
    </location>
</feature>
<keyword evidence="4" id="KW-1185">Reference proteome</keyword>
<proteinExistence type="predicted"/>
<evidence type="ECO:0000313" key="4">
    <source>
        <dbReference type="Proteomes" id="UP000286415"/>
    </source>
</evidence>
<feature type="coiled-coil region" evidence="1">
    <location>
        <begin position="289"/>
        <end position="444"/>
    </location>
</feature>
<dbReference type="OrthoDB" id="78101at2759"/>
<evidence type="ECO:0000313" key="3">
    <source>
        <dbReference type="EMBL" id="KAG5443661.1"/>
    </source>
</evidence>
<feature type="region of interest" description="Disordered" evidence="2">
    <location>
        <begin position="225"/>
        <end position="257"/>
    </location>
</feature>
<feature type="compositionally biased region" description="Basic and acidic residues" evidence="2">
    <location>
        <begin position="225"/>
        <end position="240"/>
    </location>
</feature>
<feature type="coiled-coil region" evidence="1">
    <location>
        <begin position="511"/>
        <end position="574"/>
    </location>
</feature>
<reference evidence="3 4" key="2">
    <citation type="journal article" date="2021" name="Genomics">
        <title>High-quality reference genome for Clonorchis sinensis.</title>
        <authorList>
            <person name="Young N.D."/>
            <person name="Stroehlein A.J."/>
            <person name="Kinkar L."/>
            <person name="Wang T."/>
            <person name="Sohn W.M."/>
            <person name="Chang B.C.H."/>
            <person name="Kaur P."/>
            <person name="Weisz D."/>
            <person name="Dudchenko O."/>
            <person name="Aiden E.L."/>
            <person name="Korhonen P.K."/>
            <person name="Gasser R.B."/>
        </authorList>
    </citation>
    <scope>NUCLEOTIDE SEQUENCE [LARGE SCALE GENOMIC DNA]</scope>
    <source>
        <strain evidence="3">Cs-k2</strain>
    </source>
</reference>
<protein>
    <submittedName>
        <fullName evidence="3">Uncharacterized protein</fullName>
    </submittedName>
</protein>